<dbReference type="PANTHER" id="PTHR43245">
    <property type="entry name" value="BIFUNCTIONAL POLYMYXIN RESISTANCE PROTEIN ARNA"/>
    <property type="match status" value="1"/>
</dbReference>
<dbReference type="AlphaFoldDB" id="A0A2H0REQ3"/>
<dbReference type="Gene3D" id="3.40.50.720">
    <property type="entry name" value="NAD(P)-binding Rossmann-like Domain"/>
    <property type="match status" value="1"/>
</dbReference>
<evidence type="ECO:0000313" key="2">
    <source>
        <dbReference type="EMBL" id="PIR44998.1"/>
    </source>
</evidence>
<sequence length="361" mass="41701">MRILITGAAGYVGGMLADQFSRVPDVQEIIAIDLLPRPGFLQDNKKIRWIEQDLSADGWQGKVGVDIPEVVVHCAWQIRDSYIFDKKQYRQNVVAVEKLSSYCFEGGVKKLIYFSTISSYGAFPTNTTTHRFIENDPPREKEFRYGVQKKEAEVFLKKRYLASDKKTQVFILRPATIAGPRERYMMGKKGLVYMLRPDEQIGLEHKKRFTLMTLLRRLLFAMPIASSEWCRQYIHEDDVTDIVGLLVFGKVVDRYEVFNISPDDIVRADDMATIFGRKKLSVRPWMVRLAFALAWHVTWGKIPTSRGGWRFYCYPIAVDGSKITRKYHFAYQYSSRDALTKDEGRYAFAKMENVIPTGDLP</sequence>
<proteinExistence type="predicted"/>
<protein>
    <recommendedName>
        <fullName evidence="1">NAD-dependent epimerase/dehydratase domain-containing protein</fullName>
    </recommendedName>
</protein>
<comment type="caution">
    <text evidence="2">The sequence shown here is derived from an EMBL/GenBank/DDBJ whole genome shotgun (WGS) entry which is preliminary data.</text>
</comment>
<dbReference type="InterPro" id="IPR050177">
    <property type="entry name" value="Lipid_A_modif_metabolic_enz"/>
</dbReference>
<reference evidence="2 3" key="1">
    <citation type="submission" date="2017-09" db="EMBL/GenBank/DDBJ databases">
        <title>Depth-based differentiation of microbial function through sediment-hosted aquifers and enrichment of novel symbionts in the deep terrestrial subsurface.</title>
        <authorList>
            <person name="Probst A.J."/>
            <person name="Ladd B."/>
            <person name="Jarett J.K."/>
            <person name="Geller-Mcgrath D.E."/>
            <person name="Sieber C.M."/>
            <person name="Emerson J.B."/>
            <person name="Anantharaman K."/>
            <person name="Thomas B.C."/>
            <person name="Malmstrom R."/>
            <person name="Stieglmeier M."/>
            <person name="Klingl A."/>
            <person name="Woyke T."/>
            <person name="Ryan C.M."/>
            <person name="Banfield J.F."/>
        </authorList>
    </citation>
    <scope>NUCLEOTIDE SEQUENCE [LARGE SCALE GENOMIC DNA]</scope>
    <source>
        <strain evidence="2">CG10_big_fil_rev_8_21_14_0_10_51_16</strain>
    </source>
</reference>
<name>A0A2H0REQ3_9BACT</name>
<dbReference type="Proteomes" id="UP000228767">
    <property type="component" value="Unassembled WGS sequence"/>
</dbReference>
<dbReference type="EMBL" id="PCYI01000012">
    <property type="protein sequence ID" value="PIR44998.1"/>
    <property type="molecule type" value="Genomic_DNA"/>
</dbReference>
<evidence type="ECO:0000313" key="3">
    <source>
        <dbReference type="Proteomes" id="UP000228767"/>
    </source>
</evidence>
<dbReference type="InterPro" id="IPR001509">
    <property type="entry name" value="Epimerase_deHydtase"/>
</dbReference>
<feature type="domain" description="NAD-dependent epimerase/dehydratase" evidence="1">
    <location>
        <begin position="3"/>
        <end position="186"/>
    </location>
</feature>
<dbReference type="SUPFAM" id="SSF51735">
    <property type="entry name" value="NAD(P)-binding Rossmann-fold domains"/>
    <property type="match status" value="1"/>
</dbReference>
<accession>A0A2H0REQ3</accession>
<dbReference type="Pfam" id="PF01370">
    <property type="entry name" value="Epimerase"/>
    <property type="match status" value="1"/>
</dbReference>
<organism evidence="2 3">
    <name type="scientific">Candidatus Vogelbacteria bacterium CG10_big_fil_rev_8_21_14_0_10_51_16</name>
    <dbReference type="NCBI Taxonomy" id="1975045"/>
    <lineage>
        <taxon>Bacteria</taxon>
        <taxon>Candidatus Vogeliibacteriota</taxon>
    </lineage>
</organism>
<evidence type="ECO:0000259" key="1">
    <source>
        <dbReference type="Pfam" id="PF01370"/>
    </source>
</evidence>
<dbReference type="InterPro" id="IPR036291">
    <property type="entry name" value="NAD(P)-bd_dom_sf"/>
</dbReference>
<gene>
    <name evidence="2" type="ORF">COV10_01805</name>
</gene>